<sequence>MVEAEPDLAAAVARTRELIDGGWSEPIFEATFEHDGVLVRVDVLSPGSDGWAIAEVKSSAGVKDYHLGDLATQVWVVTQAGTPVSSACIRHIDSHFRLEREGEYEGLFRDADCLAALGDRIADRSRIVAEARAVLAGDEPDVGTGEHCSRPFVCEFSSYCTRNDPPGPEWPISLLPRTGRAAAAEWAQEGLYDLRDLPSGALTNAVHERVRQATVTGEVYHDRQGAIEATRGWAWPRAYLDFETIGPAVPRWIGARPFQQIPFQFSCHIESEAGELAHSGFLSIDGGDPRRACAEALVALLSGERCGSIIAYNASFEKRCVRDLAEVFPDLAEALLEIEAKIVDLLPVTRNFYYHRDQRGSWSIKAVLPTVAPELAYGDLEVKDGGAAQQAWFEAAGPETSEARREQWRAGLEAYCERDTQAMIVLLTRLTA</sequence>
<feature type="domain" description="DUF2779" evidence="1">
    <location>
        <begin position="239"/>
        <end position="363"/>
    </location>
</feature>
<protein>
    <recommendedName>
        <fullName evidence="1">DUF2779 domain-containing protein</fullName>
    </recommendedName>
</protein>
<accession>A0A1R4G1I3</accession>
<proteinExistence type="predicted"/>
<dbReference type="Proteomes" id="UP000195766">
    <property type="component" value="Unassembled WGS sequence"/>
</dbReference>
<evidence type="ECO:0000259" key="1">
    <source>
        <dbReference type="Pfam" id="PF11074"/>
    </source>
</evidence>
<evidence type="ECO:0000313" key="3">
    <source>
        <dbReference type="Proteomes" id="UP000195766"/>
    </source>
</evidence>
<name>A0A1R4G1I3_BREDI</name>
<dbReference type="EMBL" id="FUIE01000045">
    <property type="protein sequence ID" value="SJM61981.1"/>
    <property type="molecule type" value="Genomic_DNA"/>
</dbReference>
<dbReference type="InterPro" id="IPR021301">
    <property type="entry name" value="DUF2779"/>
</dbReference>
<gene>
    <name evidence="2" type="ORF">FM111_08630</name>
</gene>
<dbReference type="Pfam" id="PF11074">
    <property type="entry name" value="DUF2779"/>
    <property type="match status" value="1"/>
</dbReference>
<evidence type="ECO:0000313" key="2">
    <source>
        <dbReference type="EMBL" id="SJM61981.1"/>
    </source>
</evidence>
<organism evidence="2 3">
    <name type="scientific">Brevundimonas diminuta 3F5N</name>
    <dbReference type="NCBI Taxonomy" id="1255603"/>
    <lineage>
        <taxon>Bacteria</taxon>
        <taxon>Pseudomonadati</taxon>
        <taxon>Pseudomonadota</taxon>
        <taxon>Alphaproteobacteria</taxon>
        <taxon>Caulobacterales</taxon>
        <taxon>Caulobacteraceae</taxon>
        <taxon>Brevundimonas</taxon>
    </lineage>
</organism>
<reference evidence="2 3" key="1">
    <citation type="submission" date="2017-02" db="EMBL/GenBank/DDBJ databases">
        <authorList>
            <person name="Peterson S.W."/>
        </authorList>
    </citation>
    <scope>NUCLEOTIDE SEQUENCE [LARGE SCALE GENOMIC DNA]</scope>
    <source>
        <strain evidence="2 3">3F5N</strain>
    </source>
</reference>
<dbReference type="AlphaFoldDB" id="A0A1R4G1I3"/>